<sequence>MRRGFQTSMPPPEHPARTLEGEMELDDSPPEEGWITVGKKKCQRTTSNNSQNRSTSTDNVNNASQTTTLNPEETPDSETAPVLLLSPFHHKHSSNLLLNPELHQNHHPNPFMP</sequence>
<name>A0AAN9A9Q1_HALRR</name>
<evidence type="ECO:0000313" key="3">
    <source>
        <dbReference type="Proteomes" id="UP001381693"/>
    </source>
</evidence>
<proteinExistence type="predicted"/>
<evidence type="ECO:0000313" key="2">
    <source>
        <dbReference type="EMBL" id="KAK7075142.1"/>
    </source>
</evidence>
<keyword evidence="3" id="KW-1185">Reference proteome</keyword>
<reference evidence="2 3" key="1">
    <citation type="submission" date="2023-11" db="EMBL/GenBank/DDBJ databases">
        <title>Halocaridina rubra genome assembly.</title>
        <authorList>
            <person name="Smith C."/>
        </authorList>
    </citation>
    <scope>NUCLEOTIDE SEQUENCE [LARGE SCALE GENOMIC DNA]</scope>
    <source>
        <strain evidence="2">EP-1</strain>
        <tissue evidence="2">Whole</tissue>
    </source>
</reference>
<comment type="caution">
    <text evidence="2">The sequence shown here is derived from an EMBL/GenBank/DDBJ whole genome shotgun (WGS) entry which is preliminary data.</text>
</comment>
<feature type="compositionally biased region" description="Low complexity" evidence="1">
    <location>
        <begin position="44"/>
        <end position="59"/>
    </location>
</feature>
<feature type="compositionally biased region" description="Polar residues" evidence="1">
    <location>
        <begin position="60"/>
        <end position="71"/>
    </location>
</feature>
<dbReference type="Proteomes" id="UP001381693">
    <property type="component" value="Unassembled WGS sequence"/>
</dbReference>
<feature type="region of interest" description="Disordered" evidence="1">
    <location>
        <begin position="1"/>
        <end position="80"/>
    </location>
</feature>
<feature type="compositionally biased region" description="Acidic residues" evidence="1">
    <location>
        <begin position="21"/>
        <end position="30"/>
    </location>
</feature>
<accession>A0AAN9A9Q1</accession>
<dbReference type="AlphaFoldDB" id="A0AAN9A9Q1"/>
<organism evidence="2 3">
    <name type="scientific">Halocaridina rubra</name>
    <name type="common">Hawaiian red shrimp</name>
    <dbReference type="NCBI Taxonomy" id="373956"/>
    <lineage>
        <taxon>Eukaryota</taxon>
        <taxon>Metazoa</taxon>
        <taxon>Ecdysozoa</taxon>
        <taxon>Arthropoda</taxon>
        <taxon>Crustacea</taxon>
        <taxon>Multicrustacea</taxon>
        <taxon>Malacostraca</taxon>
        <taxon>Eumalacostraca</taxon>
        <taxon>Eucarida</taxon>
        <taxon>Decapoda</taxon>
        <taxon>Pleocyemata</taxon>
        <taxon>Caridea</taxon>
        <taxon>Atyoidea</taxon>
        <taxon>Atyidae</taxon>
        <taxon>Halocaridina</taxon>
    </lineage>
</organism>
<protein>
    <submittedName>
        <fullName evidence="2">Uncharacterized protein</fullName>
    </submittedName>
</protein>
<gene>
    <name evidence="2" type="ORF">SK128_006538</name>
</gene>
<dbReference type="EMBL" id="JAXCGZ010011358">
    <property type="protein sequence ID" value="KAK7075142.1"/>
    <property type="molecule type" value="Genomic_DNA"/>
</dbReference>
<evidence type="ECO:0000256" key="1">
    <source>
        <dbReference type="SAM" id="MobiDB-lite"/>
    </source>
</evidence>